<gene>
    <name evidence="2" type="ORF">ACFSW5_02795</name>
</gene>
<dbReference type="EMBL" id="JBHUMY010000001">
    <property type="protein sequence ID" value="MFD2659190.1"/>
    <property type="molecule type" value="Genomic_DNA"/>
</dbReference>
<keyword evidence="1" id="KW-1133">Transmembrane helix</keyword>
<comment type="caution">
    <text evidence="2">The sequence shown here is derived from an EMBL/GenBank/DDBJ whole genome shotgun (WGS) entry which is preliminary data.</text>
</comment>
<evidence type="ECO:0000313" key="2">
    <source>
        <dbReference type="EMBL" id="MFD2659190.1"/>
    </source>
</evidence>
<accession>A0ABW5QSQ6</accession>
<reference evidence="3" key="1">
    <citation type="journal article" date="2019" name="Int. J. Syst. Evol. Microbiol.">
        <title>The Global Catalogue of Microorganisms (GCM) 10K type strain sequencing project: providing services to taxonomists for standard genome sequencing and annotation.</title>
        <authorList>
            <consortium name="The Broad Institute Genomics Platform"/>
            <consortium name="The Broad Institute Genome Sequencing Center for Infectious Disease"/>
            <person name="Wu L."/>
            <person name="Ma J."/>
        </authorList>
    </citation>
    <scope>NUCLEOTIDE SEQUENCE [LARGE SCALE GENOMIC DNA]</scope>
    <source>
        <strain evidence="3">TISTR 1827</strain>
    </source>
</reference>
<name>A0ABW5QSQ6_9BACL</name>
<dbReference type="Proteomes" id="UP001597493">
    <property type="component" value="Unassembled WGS sequence"/>
</dbReference>
<evidence type="ECO:0000256" key="1">
    <source>
        <dbReference type="SAM" id="Phobius"/>
    </source>
</evidence>
<keyword evidence="1" id="KW-0812">Transmembrane</keyword>
<keyword evidence="1" id="KW-0472">Membrane</keyword>
<evidence type="ECO:0000313" key="3">
    <source>
        <dbReference type="Proteomes" id="UP001597493"/>
    </source>
</evidence>
<feature type="transmembrane region" description="Helical" evidence="1">
    <location>
        <begin position="28"/>
        <end position="50"/>
    </location>
</feature>
<sequence>MQPMPSSILQGVPPGTNMFVWFDSSGFLFAKFEGLIGNTAIFLVGGSLFLRVDLNSIKAVLT</sequence>
<dbReference type="RefSeq" id="WP_379269523.1">
    <property type="nucleotide sequence ID" value="NZ_JBHUGT010000031.1"/>
</dbReference>
<organism evidence="2 3">
    <name type="scientific">Paenibacillus thailandensis</name>
    <dbReference type="NCBI Taxonomy" id="393250"/>
    <lineage>
        <taxon>Bacteria</taxon>
        <taxon>Bacillati</taxon>
        <taxon>Bacillota</taxon>
        <taxon>Bacilli</taxon>
        <taxon>Bacillales</taxon>
        <taxon>Paenibacillaceae</taxon>
        <taxon>Paenibacillus</taxon>
    </lineage>
</organism>
<protein>
    <submittedName>
        <fullName evidence="2">Uncharacterized protein</fullName>
    </submittedName>
</protein>
<proteinExistence type="predicted"/>
<keyword evidence="3" id="KW-1185">Reference proteome</keyword>